<keyword evidence="3" id="KW-1185">Reference proteome</keyword>
<dbReference type="InParanoid" id="A0A0C3AVM9"/>
<reference evidence="2 3" key="1">
    <citation type="submission" date="2014-04" db="EMBL/GenBank/DDBJ databases">
        <authorList>
            <consortium name="DOE Joint Genome Institute"/>
            <person name="Kuo A."/>
            <person name="Kohler A."/>
            <person name="Nagy L.G."/>
            <person name="Floudas D."/>
            <person name="Copeland A."/>
            <person name="Barry K.W."/>
            <person name="Cichocki N."/>
            <person name="Veneault-Fourrey C."/>
            <person name="LaButti K."/>
            <person name="Lindquist E.A."/>
            <person name="Lipzen A."/>
            <person name="Lundell T."/>
            <person name="Morin E."/>
            <person name="Murat C."/>
            <person name="Sun H."/>
            <person name="Tunlid A."/>
            <person name="Henrissat B."/>
            <person name="Grigoriev I.V."/>
            <person name="Hibbett D.S."/>
            <person name="Martin F."/>
            <person name="Nordberg H.P."/>
            <person name="Cantor M.N."/>
            <person name="Hua S.X."/>
        </authorList>
    </citation>
    <scope>NUCLEOTIDE SEQUENCE [LARGE SCALE GENOMIC DNA]</scope>
    <source>
        <strain evidence="2 3">Foug A</strain>
    </source>
</reference>
<reference evidence="3" key="2">
    <citation type="submission" date="2015-01" db="EMBL/GenBank/DDBJ databases">
        <title>Evolutionary Origins and Diversification of the Mycorrhizal Mutualists.</title>
        <authorList>
            <consortium name="DOE Joint Genome Institute"/>
            <consortium name="Mycorrhizal Genomics Consortium"/>
            <person name="Kohler A."/>
            <person name="Kuo A."/>
            <person name="Nagy L.G."/>
            <person name="Floudas D."/>
            <person name="Copeland A."/>
            <person name="Barry K.W."/>
            <person name="Cichocki N."/>
            <person name="Veneault-Fourrey C."/>
            <person name="LaButti K."/>
            <person name="Lindquist E.A."/>
            <person name="Lipzen A."/>
            <person name="Lundell T."/>
            <person name="Morin E."/>
            <person name="Murat C."/>
            <person name="Riley R."/>
            <person name="Ohm R."/>
            <person name="Sun H."/>
            <person name="Tunlid A."/>
            <person name="Henrissat B."/>
            <person name="Grigoriev I.V."/>
            <person name="Hibbett D.S."/>
            <person name="Martin F."/>
        </authorList>
    </citation>
    <scope>NUCLEOTIDE SEQUENCE [LARGE SCALE GENOMIC DNA]</scope>
    <source>
        <strain evidence="3">Foug A</strain>
    </source>
</reference>
<dbReference type="Pfam" id="PF18759">
    <property type="entry name" value="Plavaka"/>
    <property type="match status" value="1"/>
</dbReference>
<dbReference type="Pfam" id="PF20722">
    <property type="entry name" value="DUF6830"/>
    <property type="match status" value="1"/>
</dbReference>
<feature type="domain" description="DUF6830" evidence="1">
    <location>
        <begin position="533"/>
        <end position="633"/>
    </location>
</feature>
<organism evidence="2 3">
    <name type="scientific">Scleroderma citrinum Foug A</name>
    <dbReference type="NCBI Taxonomy" id="1036808"/>
    <lineage>
        <taxon>Eukaryota</taxon>
        <taxon>Fungi</taxon>
        <taxon>Dikarya</taxon>
        <taxon>Basidiomycota</taxon>
        <taxon>Agaricomycotina</taxon>
        <taxon>Agaricomycetes</taxon>
        <taxon>Agaricomycetidae</taxon>
        <taxon>Boletales</taxon>
        <taxon>Sclerodermatineae</taxon>
        <taxon>Sclerodermataceae</taxon>
        <taxon>Scleroderma</taxon>
    </lineage>
</organism>
<accession>A0A0C3AVM9</accession>
<evidence type="ECO:0000259" key="1">
    <source>
        <dbReference type="Pfam" id="PF20722"/>
    </source>
</evidence>
<evidence type="ECO:0000313" key="3">
    <source>
        <dbReference type="Proteomes" id="UP000053989"/>
    </source>
</evidence>
<name>A0A0C3AVM9_9AGAM</name>
<gene>
    <name evidence="2" type="ORF">SCLCIDRAFT_19687</name>
</gene>
<dbReference type="InterPro" id="IPR049233">
    <property type="entry name" value="DUF6830"/>
</dbReference>
<dbReference type="HOGENOM" id="CLU_006344_10_1_1"/>
<dbReference type="Proteomes" id="UP000053989">
    <property type="component" value="Unassembled WGS sequence"/>
</dbReference>
<dbReference type="AlphaFoldDB" id="A0A0C3AVM9"/>
<dbReference type="InterPro" id="IPR041078">
    <property type="entry name" value="Plavaka"/>
</dbReference>
<proteinExistence type="predicted"/>
<dbReference type="EMBL" id="KN822007">
    <property type="protein sequence ID" value="KIM69012.1"/>
    <property type="molecule type" value="Genomic_DNA"/>
</dbReference>
<sequence>MPKGPMWHCTKIQTDGYITKEPVYLFWRDALEVTQEIFGNPVFAHHMEYDPYQVFEGTEREYGEWMSGDEAHQIQDQLLVGATIVPIVLASDKAPVTRMTSDLEMHPLFLTIANINSQVRMKMTSHAWSCITYMPSPEFIVHSDFQSVLEAHVWHCCLDIVCTGLKLATRTGTFMSDPNSVTRYCFTPLAVYIADLPEQLMIACITKSVSPISFAKQNQFGDGIPYAPWDGELTLEKLRELCTTIDPWRLQEFLAAAKKAHLSGIQLPFWRDWRFSNPSIFLIGELLHTAHKFFFDHPFKWCKEVLGHDELDTRYHMQHRWVSTRHFNGVSHVKQMTSFAELDFVCAMHAIVDFIYQAQAPTFTPSSIHAMEEALLEFHACKDAILQAGAQRGKSKEIDHFHIPKLKVLQSFGRSIRNVGCLIQYTTDVSKYLLKTHCKDPFMCTNQQRTAFTKQVVLLLNREESIRRFDLYSLLLERNANLTNDPCSASDDPCYIDPTLDWVQRVAPDEVTYFHGPRSFCNHFLAGMLSDNSKSALHVTIKANFANKSSRYVAEMYRLFDFPDLLHTYIDNRPSDDSYLHGHLLKGWNKFRLQLQLHLHPLNIIPSQQVQALSPSEEFPFGKCDAILVDYTPPTGSPSKCAVCYAVTFAFSLFSGCCHSSTRYIRLLIEGFDPPH</sequence>
<dbReference type="OrthoDB" id="2576233at2759"/>
<evidence type="ECO:0000313" key="2">
    <source>
        <dbReference type="EMBL" id="KIM69012.1"/>
    </source>
</evidence>
<protein>
    <recommendedName>
        <fullName evidence="1">DUF6830 domain-containing protein</fullName>
    </recommendedName>
</protein>